<name>A0A521DSC9_9SPHI</name>
<keyword evidence="2" id="KW-0479">Metal-binding</keyword>
<dbReference type="Pfam" id="PF18089">
    <property type="entry name" value="DAPG_hydrolase"/>
    <property type="match status" value="1"/>
</dbReference>
<evidence type="ECO:0000313" key="8">
    <source>
        <dbReference type="Proteomes" id="UP000320300"/>
    </source>
</evidence>
<dbReference type="OrthoDB" id="2052122at2"/>
<dbReference type="GO" id="GO:0046872">
    <property type="term" value="F:metal ion binding"/>
    <property type="evidence" value="ECO:0007669"/>
    <property type="project" value="UniProtKB-KW"/>
</dbReference>
<dbReference type="AlphaFoldDB" id="A0A521DSC9"/>
<keyword evidence="4" id="KW-0862">Zinc</keyword>
<comment type="similarity">
    <text evidence="5">Belongs to the DAPG/phloretin hydrolase family.</text>
</comment>
<keyword evidence="8" id="KW-1185">Reference proteome</keyword>
<dbReference type="GO" id="GO:0016787">
    <property type="term" value="F:hydrolase activity"/>
    <property type="evidence" value="ECO:0007669"/>
    <property type="project" value="UniProtKB-KW"/>
</dbReference>
<evidence type="ECO:0000256" key="5">
    <source>
        <dbReference type="ARBA" id="ARBA00023459"/>
    </source>
</evidence>
<dbReference type="EMBL" id="FXTN01000006">
    <property type="protein sequence ID" value="SMO74626.1"/>
    <property type="molecule type" value="Genomic_DNA"/>
</dbReference>
<feature type="domain" description="DAPG hydrolase PhiG" evidence="6">
    <location>
        <begin position="88"/>
        <end position="282"/>
    </location>
</feature>
<keyword evidence="3" id="KW-0378">Hydrolase</keyword>
<evidence type="ECO:0000256" key="1">
    <source>
        <dbReference type="ARBA" id="ARBA00001947"/>
    </source>
</evidence>
<sequence>MKIISILTGIGYLFLIPLAGNGQATKPILSTTEKVTVTGGKIVNKQYLSAAEKKKPYAKYFYMPMAPVDPAMVDSVGKGPIDPSRALNFEHLNDLLKPGYLASEIGYCTLSDGTGYVSSIVKMPGVTPEMFDWWFTWHQLDPLRYKIWDHYVHYDVYVNDTAKKQLLSKKIPLHEKNWDITHHANEDLGMGAMEIPISFVSPEKFGFDMNVFPVPNEGTAVCAVGGSKMVHIARRVDGGIELRTRFWFPAQANVPLALLKGLNYHALEEYTNLAKILPMLYAEYGPKK</sequence>
<evidence type="ECO:0000256" key="3">
    <source>
        <dbReference type="ARBA" id="ARBA00022801"/>
    </source>
</evidence>
<evidence type="ECO:0000256" key="4">
    <source>
        <dbReference type="ARBA" id="ARBA00022833"/>
    </source>
</evidence>
<accession>A0A521DSC9</accession>
<evidence type="ECO:0000259" key="6">
    <source>
        <dbReference type="Pfam" id="PF18089"/>
    </source>
</evidence>
<gene>
    <name evidence="7" type="ORF">SAMN06265348_106134</name>
</gene>
<proteinExistence type="inferred from homology"/>
<reference evidence="7 8" key="1">
    <citation type="submission" date="2017-05" db="EMBL/GenBank/DDBJ databases">
        <authorList>
            <person name="Varghese N."/>
            <person name="Submissions S."/>
        </authorList>
    </citation>
    <scope>NUCLEOTIDE SEQUENCE [LARGE SCALE GENOMIC DNA]</scope>
    <source>
        <strain evidence="7 8">DSM 19036</strain>
    </source>
</reference>
<evidence type="ECO:0000256" key="2">
    <source>
        <dbReference type="ARBA" id="ARBA00022723"/>
    </source>
</evidence>
<dbReference type="Proteomes" id="UP000320300">
    <property type="component" value="Unassembled WGS sequence"/>
</dbReference>
<dbReference type="RefSeq" id="WP_142528602.1">
    <property type="nucleotide sequence ID" value="NZ_CBCSJO010000006.1"/>
</dbReference>
<comment type="cofactor">
    <cofactor evidence="1">
        <name>Zn(2+)</name>
        <dbReference type="ChEBI" id="CHEBI:29105"/>
    </cofactor>
</comment>
<dbReference type="InterPro" id="IPR041526">
    <property type="entry name" value="DAPG_hydrolase"/>
</dbReference>
<evidence type="ECO:0000313" key="7">
    <source>
        <dbReference type="EMBL" id="SMO74626.1"/>
    </source>
</evidence>
<protein>
    <recommendedName>
        <fullName evidence="6">DAPG hydrolase PhiG domain-containing protein</fullName>
    </recommendedName>
</protein>
<organism evidence="7 8">
    <name type="scientific">Pedobacter westerhofensis</name>
    <dbReference type="NCBI Taxonomy" id="425512"/>
    <lineage>
        <taxon>Bacteria</taxon>
        <taxon>Pseudomonadati</taxon>
        <taxon>Bacteroidota</taxon>
        <taxon>Sphingobacteriia</taxon>
        <taxon>Sphingobacteriales</taxon>
        <taxon>Sphingobacteriaceae</taxon>
        <taxon>Pedobacter</taxon>
    </lineage>
</organism>